<keyword evidence="4" id="KW-1185">Reference proteome</keyword>
<dbReference type="Proteomes" id="UP000595437">
    <property type="component" value="Chromosome 19"/>
</dbReference>
<organism evidence="3 4">
    <name type="scientific">Caligus rogercresseyi</name>
    <name type="common">Sea louse</name>
    <dbReference type="NCBI Taxonomy" id="217165"/>
    <lineage>
        <taxon>Eukaryota</taxon>
        <taxon>Metazoa</taxon>
        <taxon>Ecdysozoa</taxon>
        <taxon>Arthropoda</taxon>
        <taxon>Crustacea</taxon>
        <taxon>Multicrustacea</taxon>
        <taxon>Hexanauplia</taxon>
        <taxon>Copepoda</taxon>
        <taxon>Siphonostomatoida</taxon>
        <taxon>Caligidae</taxon>
        <taxon>Caligus</taxon>
    </lineage>
</organism>
<evidence type="ECO:0000313" key="2">
    <source>
        <dbReference type="EMBL" id="QQP32533.1"/>
    </source>
</evidence>
<dbReference type="EMBL" id="CP045909">
    <property type="protein sequence ID" value="QQP32533.1"/>
    <property type="molecule type" value="Genomic_DNA"/>
</dbReference>
<proteinExistence type="predicted"/>
<evidence type="ECO:0000256" key="1">
    <source>
        <dbReference type="SAM" id="MobiDB-lite"/>
    </source>
</evidence>
<sequence length="60" mass="6815">MSEQTALERLPRPVNELNCRQARTYLVKLLRNCNGGQNPHYGDPEMKPPFGQTFTGLGRI</sequence>
<gene>
    <name evidence="3" type="ORF">FKW44_024127</name>
    <name evidence="2" type="ORF">FKW44_024871</name>
</gene>
<evidence type="ECO:0000313" key="3">
    <source>
        <dbReference type="EMBL" id="QQP32932.1"/>
    </source>
</evidence>
<reference evidence="3" key="2">
    <citation type="journal article" name="Sci. Data">
        <title>Chromosome-scale genome assembly of the sea louse Caligus rogercresseyi by SMRT sequencing and Hi-C analysis.</title>
        <authorList>
            <person name="Gallardo-Escarate C."/>
            <person name="Valenzuela-Munoz V."/>
            <person name="Nunez-Acuna G."/>
            <person name="Valenzuela-Miranda D."/>
            <person name="Goncalves A.T."/>
            <person name="Escobar-Sepulveda H."/>
            <person name="Liachko I."/>
            <person name="Nelson B."/>
            <person name="Roberts S."/>
            <person name="Warren W."/>
        </authorList>
    </citation>
    <scope>NUCLEOTIDE SEQUENCE</scope>
    <source>
        <tissue evidence="3">Whole tissue</tissue>
    </source>
</reference>
<accession>A0A7T8JU88</accession>
<evidence type="ECO:0000313" key="4">
    <source>
        <dbReference type="Proteomes" id="UP000595437"/>
    </source>
</evidence>
<feature type="region of interest" description="Disordered" evidence="1">
    <location>
        <begin position="38"/>
        <end position="60"/>
    </location>
</feature>
<dbReference type="OrthoDB" id="6396005at2759"/>
<protein>
    <submittedName>
        <fullName evidence="3">Uncharacterized protein</fullName>
    </submittedName>
</protein>
<name>A0A7T8JU88_CALRO</name>
<dbReference type="Proteomes" id="UP000595437">
    <property type="component" value="Chromosome 20"/>
</dbReference>
<reference evidence="4" key="1">
    <citation type="submission" date="2021-01" db="EMBL/GenBank/DDBJ databases">
        <title>Caligus Genome Assembly.</title>
        <authorList>
            <person name="Gallardo-Escarate C."/>
        </authorList>
    </citation>
    <scope>NUCLEOTIDE SEQUENCE [LARGE SCALE GENOMIC DNA]</scope>
</reference>
<dbReference type="AlphaFoldDB" id="A0A7T8JU88"/>
<dbReference type="EMBL" id="CP045908">
    <property type="protein sequence ID" value="QQP32932.1"/>
    <property type="molecule type" value="Genomic_DNA"/>
</dbReference>